<dbReference type="GO" id="GO:0003755">
    <property type="term" value="F:peptidyl-prolyl cis-trans isomerase activity"/>
    <property type="evidence" value="ECO:0007669"/>
    <property type="project" value="UniProtKB-EC"/>
</dbReference>
<dbReference type="PANTHER" id="PTHR43811:SF19">
    <property type="entry name" value="39 KDA FK506-BINDING NUCLEAR PROTEIN"/>
    <property type="match status" value="1"/>
</dbReference>
<protein>
    <recommendedName>
        <fullName evidence="6">Peptidyl-prolyl cis-trans isomerase</fullName>
        <ecNumber evidence="6">5.2.1.8</ecNumber>
    </recommendedName>
</protein>
<evidence type="ECO:0000256" key="1">
    <source>
        <dbReference type="ARBA" id="ARBA00000971"/>
    </source>
</evidence>
<proteinExistence type="inferred from homology"/>
<comment type="catalytic activity">
    <reaction evidence="1 5 6">
        <text>[protein]-peptidylproline (omega=180) = [protein]-peptidylproline (omega=0)</text>
        <dbReference type="Rhea" id="RHEA:16237"/>
        <dbReference type="Rhea" id="RHEA-COMP:10747"/>
        <dbReference type="Rhea" id="RHEA-COMP:10748"/>
        <dbReference type="ChEBI" id="CHEBI:83833"/>
        <dbReference type="ChEBI" id="CHEBI:83834"/>
        <dbReference type="EC" id="5.2.1.8"/>
    </reaction>
</comment>
<name>A0ABU5EVT9_9BACT</name>
<evidence type="ECO:0000256" key="4">
    <source>
        <dbReference type="ARBA" id="ARBA00023235"/>
    </source>
</evidence>
<feature type="domain" description="PPIase FKBP-type" evidence="8">
    <location>
        <begin position="83"/>
        <end position="169"/>
    </location>
</feature>
<evidence type="ECO:0000256" key="6">
    <source>
        <dbReference type="RuleBase" id="RU003915"/>
    </source>
</evidence>
<evidence type="ECO:0000256" key="5">
    <source>
        <dbReference type="PROSITE-ProRule" id="PRU00277"/>
    </source>
</evidence>
<comment type="caution">
    <text evidence="9">The sequence shown here is derived from an EMBL/GenBank/DDBJ whole genome shotgun (WGS) entry which is preliminary data.</text>
</comment>
<feature type="transmembrane region" description="Helical" evidence="7">
    <location>
        <begin position="18"/>
        <end position="38"/>
    </location>
</feature>
<keyword evidence="4 5" id="KW-0413">Isomerase</keyword>
<comment type="similarity">
    <text evidence="2 6">Belongs to the FKBP-type PPIase family.</text>
</comment>
<keyword evidence="7" id="KW-0812">Transmembrane</keyword>
<accession>A0ABU5EVT9</accession>
<dbReference type="PANTHER" id="PTHR43811">
    <property type="entry name" value="FKBP-TYPE PEPTIDYL-PROLYL CIS-TRANS ISOMERASE FKPA"/>
    <property type="match status" value="1"/>
</dbReference>
<dbReference type="SUPFAM" id="SSF54534">
    <property type="entry name" value="FKBP-like"/>
    <property type="match status" value="2"/>
</dbReference>
<evidence type="ECO:0000313" key="10">
    <source>
        <dbReference type="Proteomes" id="UP001272242"/>
    </source>
</evidence>
<dbReference type="Pfam" id="PF00254">
    <property type="entry name" value="FKBP_C"/>
    <property type="match status" value="2"/>
</dbReference>
<evidence type="ECO:0000313" key="9">
    <source>
        <dbReference type="EMBL" id="MDY3559416.1"/>
    </source>
</evidence>
<sequence length="295" mass="31122">MAGAAQPDGLDKQKMKQILVPALAVGAIIVLVSLVIYVSDTATVKKMSDGSDGSPDDPGLKELAPGVRYRDIKTGVGEECPAGAEVKIHYTGWLVDGTKFDSSKDRGQPAQFQLEGLIKGWQEGIPGMKPGGIRKLVIAPEKGYGERGSPPKIPANSTLIFEVELIEATPLKPRAMSDGSNGGVDDPNLKDVGDGLKIRDLKEGTGDPVAPGATVTIYYTGWLKNGKQFDSNKGKGPNTWPLTSLVQGWQKGIPGMKPGGIRKLVVPAELGYGERGSPPDIPGGATLIFEVELVK</sequence>
<organism evidence="9 10">
    <name type="scientific">Gemmata algarum</name>
    <dbReference type="NCBI Taxonomy" id="2975278"/>
    <lineage>
        <taxon>Bacteria</taxon>
        <taxon>Pseudomonadati</taxon>
        <taxon>Planctomycetota</taxon>
        <taxon>Planctomycetia</taxon>
        <taxon>Gemmatales</taxon>
        <taxon>Gemmataceae</taxon>
        <taxon>Gemmata</taxon>
    </lineage>
</organism>
<keyword evidence="7" id="KW-1133">Transmembrane helix</keyword>
<evidence type="ECO:0000256" key="7">
    <source>
        <dbReference type="SAM" id="Phobius"/>
    </source>
</evidence>
<dbReference type="PROSITE" id="PS50059">
    <property type="entry name" value="FKBP_PPIASE"/>
    <property type="match status" value="2"/>
</dbReference>
<gene>
    <name evidence="9" type="ORF">R5W23_000408</name>
</gene>
<dbReference type="Proteomes" id="UP001272242">
    <property type="component" value="Unassembled WGS sequence"/>
</dbReference>
<dbReference type="EC" id="5.2.1.8" evidence="6"/>
<dbReference type="EMBL" id="JAXBLV010000110">
    <property type="protein sequence ID" value="MDY3559416.1"/>
    <property type="molecule type" value="Genomic_DNA"/>
</dbReference>
<keyword evidence="7" id="KW-0472">Membrane</keyword>
<evidence type="ECO:0000256" key="3">
    <source>
        <dbReference type="ARBA" id="ARBA00023110"/>
    </source>
</evidence>
<dbReference type="InterPro" id="IPR046357">
    <property type="entry name" value="PPIase_dom_sf"/>
</dbReference>
<dbReference type="RefSeq" id="WP_261189586.1">
    <property type="nucleotide sequence ID" value="NZ_JAXBLV010000110.1"/>
</dbReference>
<dbReference type="InterPro" id="IPR001179">
    <property type="entry name" value="PPIase_FKBP_dom"/>
</dbReference>
<keyword evidence="3 5" id="KW-0697">Rotamase</keyword>
<evidence type="ECO:0000256" key="2">
    <source>
        <dbReference type="ARBA" id="ARBA00006577"/>
    </source>
</evidence>
<keyword evidence="10" id="KW-1185">Reference proteome</keyword>
<dbReference type="Gene3D" id="3.10.50.40">
    <property type="match status" value="2"/>
</dbReference>
<reference evidence="10" key="1">
    <citation type="journal article" date="2023" name="Mar. Drugs">
        <title>Gemmata algarum, a Novel Planctomycete Isolated from an Algal Mat, Displays Antimicrobial Activity.</title>
        <authorList>
            <person name="Kumar G."/>
            <person name="Kallscheuer N."/>
            <person name="Kashif M."/>
            <person name="Ahamad S."/>
            <person name="Jagadeeshwari U."/>
            <person name="Pannikurungottu S."/>
            <person name="Haufschild T."/>
            <person name="Kabuu M."/>
            <person name="Sasikala C."/>
            <person name="Jogler C."/>
            <person name="Ramana C."/>
        </authorList>
    </citation>
    <scope>NUCLEOTIDE SEQUENCE [LARGE SCALE GENOMIC DNA]</scope>
    <source>
        <strain evidence="10">JC673</strain>
    </source>
</reference>
<feature type="domain" description="PPIase FKBP-type" evidence="8">
    <location>
        <begin position="212"/>
        <end position="295"/>
    </location>
</feature>
<evidence type="ECO:0000259" key="8">
    <source>
        <dbReference type="PROSITE" id="PS50059"/>
    </source>
</evidence>